<dbReference type="Pfam" id="PF00662">
    <property type="entry name" value="Proton_antipo_N"/>
    <property type="match status" value="1"/>
</dbReference>
<reference evidence="8" key="1">
    <citation type="journal article" date="2020" name="mSystems">
        <title>Genome- and Community-Level Interaction Insights into Carbon Utilization and Element Cycling Functions of Hydrothermarchaeota in Hydrothermal Sediment.</title>
        <authorList>
            <person name="Zhou Z."/>
            <person name="Liu Y."/>
            <person name="Xu W."/>
            <person name="Pan J."/>
            <person name="Luo Z.H."/>
            <person name="Li M."/>
        </authorList>
    </citation>
    <scope>NUCLEOTIDE SEQUENCE [LARGE SCALE GENOMIC DNA]</scope>
    <source>
        <strain evidence="8">SpSt-1056</strain>
    </source>
</reference>
<feature type="transmembrane region" description="Helical" evidence="5">
    <location>
        <begin position="472"/>
        <end position="497"/>
    </location>
</feature>
<dbReference type="GO" id="GO:0016020">
    <property type="term" value="C:membrane"/>
    <property type="evidence" value="ECO:0007669"/>
    <property type="project" value="UniProtKB-SubCell"/>
</dbReference>
<dbReference type="GO" id="GO:0042773">
    <property type="term" value="P:ATP synthesis coupled electron transport"/>
    <property type="evidence" value="ECO:0007669"/>
    <property type="project" value="InterPro"/>
</dbReference>
<evidence type="ECO:0000256" key="3">
    <source>
        <dbReference type="ARBA" id="ARBA00022989"/>
    </source>
</evidence>
<dbReference type="NCBIfam" id="TIGR01974">
    <property type="entry name" value="NDH_I_L"/>
    <property type="match status" value="1"/>
</dbReference>
<dbReference type="PANTHER" id="PTHR42829">
    <property type="entry name" value="NADH-UBIQUINONE OXIDOREDUCTASE CHAIN 5"/>
    <property type="match status" value="1"/>
</dbReference>
<keyword evidence="2 5" id="KW-0812">Transmembrane</keyword>
<evidence type="ECO:0000259" key="6">
    <source>
        <dbReference type="Pfam" id="PF00361"/>
    </source>
</evidence>
<feature type="transmembrane region" description="Helical" evidence="5">
    <location>
        <begin position="188"/>
        <end position="209"/>
    </location>
</feature>
<evidence type="ECO:0000256" key="4">
    <source>
        <dbReference type="ARBA" id="ARBA00023136"/>
    </source>
</evidence>
<name>A0A7C5QEJ2_CALS0</name>
<dbReference type="Gene3D" id="1.20.5.2700">
    <property type="match status" value="1"/>
</dbReference>
<gene>
    <name evidence="8" type="ORF">ENM11_08425</name>
</gene>
<comment type="subcellular location">
    <subcellularLocation>
        <location evidence="1">Membrane</location>
        <topology evidence="1">Multi-pass membrane protein</topology>
    </subcellularLocation>
</comment>
<dbReference type="Pfam" id="PF00361">
    <property type="entry name" value="Proton_antipo_M"/>
    <property type="match status" value="1"/>
</dbReference>
<evidence type="ECO:0000256" key="2">
    <source>
        <dbReference type="ARBA" id="ARBA00022692"/>
    </source>
</evidence>
<feature type="transmembrane region" description="Helical" evidence="5">
    <location>
        <begin position="396"/>
        <end position="418"/>
    </location>
</feature>
<feature type="transmembrane region" description="Helical" evidence="5">
    <location>
        <begin position="93"/>
        <end position="113"/>
    </location>
</feature>
<evidence type="ECO:0000256" key="5">
    <source>
        <dbReference type="SAM" id="Phobius"/>
    </source>
</evidence>
<feature type="transmembrane region" description="Helical" evidence="5">
    <location>
        <begin position="517"/>
        <end position="538"/>
    </location>
</feature>
<evidence type="ECO:0000256" key="1">
    <source>
        <dbReference type="ARBA" id="ARBA00004141"/>
    </source>
</evidence>
<accession>A0A7C5QEJ2</accession>
<evidence type="ECO:0000313" key="8">
    <source>
        <dbReference type="EMBL" id="HHK69151.1"/>
    </source>
</evidence>
<dbReference type="EMBL" id="DRWN01000069">
    <property type="protein sequence ID" value="HHK69151.1"/>
    <property type="molecule type" value="Genomic_DNA"/>
</dbReference>
<dbReference type="GO" id="GO:0015990">
    <property type="term" value="P:electron transport coupled proton transport"/>
    <property type="evidence" value="ECO:0007669"/>
    <property type="project" value="TreeGrafter"/>
</dbReference>
<sequence length="645" mass="69916">MRKSLRDSMLPYAPWLAWVIPLVGSVFVPVFFRAGKRVGEVFSVVVTFTAAAFSLSMVPDVYGVGSHGLVVKVPWIPLGEGKFVEASLLVDPLSVLMASIATGIGALIILYSVGYMAHEEGLPRYYFFMLFFIGGMTLLVMSENFLMLYVGWEIVGLCSYALIGFYNKRPEANHAGIKAFVTTRVGDASMLVGIVILFITFGTFSFTGLEKAMHEAVSAGIVSTAFLTIPLLLIFGGAVGKSAQFPLHVWLPDAMEGPTPVSALIHAATMVKAGVYIVARMIFTVIPFEAFPPALLADWYMVVGLVAGFTSFFAATMGLVSPDIKRVIAYSTISQLALMLAALGMASEIGFFGGVFHVLSHSIFKALLFLAAGAVIHAVHTNNLDEMGGLRAKMPITFWTSTVGVLSLSGVPLFSGFWSKDIVIESALDAGNLVVFLFMVGASVLTVTYSLRWLYKVFLAPPTHHVEHAHEAPYVMTVPLMILAAMSVAIGVTGPFFEEMFHGYLGVHAEVSTSILTYATSAAIIASGAGLWYIFYFGGVKSPEEVRRAGVGAALHKLLVNRYYIDAFYYRVFVDGLDRAGSALLRFVELKVIDGFNYALSRATISFVQFFRNIQTGESNINISGLIIGLALLIVLFLRFLFGFA</sequence>
<protein>
    <submittedName>
        <fullName evidence="8">NADH-quinone oxidoreductase subunit L</fullName>
    </submittedName>
</protein>
<feature type="transmembrane region" description="Helical" evidence="5">
    <location>
        <begin position="430"/>
        <end position="451"/>
    </location>
</feature>
<dbReference type="InterPro" id="IPR018393">
    <property type="entry name" value="NADHpl_OxRdtase_5_subgr"/>
</dbReference>
<dbReference type="PRINTS" id="PR01434">
    <property type="entry name" value="NADHDHGNASE5"/>
</dbReference>
<dbReference type="GO" id="GO:0008137">
    <property type="term" value="F:NADH dehydrogenase (ubiquinone) activity"/>
    <property type="evidence" value="ECO:0007669"/>
    <property type="project" value="InterPro"/>
</dbReference>
<feature type="transmembrane region" description="Helical" evidence="5">
    <location>
        <begin position="327"/>
        <end position="346"/>
    </location>
</feature>
<dbReference type="NCBIfam" id="NF005141">
    <property type="entry name" value="PRK06590.1"/>
    <property type="match status" value="1"/>
</dbReference>
<dbReference type="PANTHER" id="PTHR42829:SF2">
    <property type="entry name" value="NADH-UBIQUINONE OXIDOREDUCTASE CHAIN 5"/>
    <property type="match status" value="1"/>
</dbReference>
<feature type="transmembrane region" description="Helical" evidence="5">
    <location>
        <begin position="125"/>
        <end position="142"/>
    </location>
</feature>
<keyword evidence="3 5" id="KW-1133">Transmembrane helix</keyword>
<dbReference type="GO" id="GO:0003954">
    <property type="term" value="F:NADH dehydrogenase activity"/>
    <property type="evidence" value="ECO:0007669"/>
    <property type="project" value="TreeGrafter"/>
</dbReference>
<feature type="transmembrane region" description="Helical" evidence="5">
    <location>
        <begin position="299"/>
        <end position="320"/>
    </location>
</feature>
<evidence type="ECO:0000259" key="7">
    <source>
        <dbReference type="Pfam" id="PF00662"/>
    </source>
</evidence>
<feature type="transmembrane region" description="Helical" evidence="5">
    <location>
        <begin position="621"/>
        <end position="642"/>
    </location>
</feature>
<feature type="domain" description="NADH-Ubiquinone oxidoreductase (complex I) chain 5 N-terminal" evidence="7">
    <location>
        <begin position="75"/>
        <end position="126"/>
    </location>
</feature>
<feature type="transmembrane region" description="Helical" evidence="5">
    <location>
        <begin position="221"/>
        <end position="240"/>
    </location>
</feature>
<feature type="transmembrane region" description="Helical" evidence="5">
    <location>
        <begin position="261"/>
        <end position="279"/>
    </location>
</feature>
<dbReference type="AlphaFoldDB" id="A0A7C5QEJ2"/>
<dbReference type="InterPro" id="IPR001750">
    <property type="entry name" value="ND/Mrp_TM"/>
</dbReference>
<organism evidence="8">
    <name type="scientific">Caldiarchaeum subterraneum</name>
    <dbReference type="NCBI Taxonomy" id="311458"/>
    <lineage>
        <taxon>Archaea</taxon>
        <taxon>Nitrososphaerota</taxon>
        <taxon>Candidatus Caldarchaeales</taxon>
        <taxon>Candidatus Caldarchaeaceae</taxon>
        <taxon>Candidatus Caldarchaeum</taxon>
    </lineage>
</organism>
<proteinExistence type="predicted"/>
<keyword evidence="4 5" id="KW-0472">Membrane</keyword>
<feature type="transmembrane region" description="Helical" evidence="5">
    <location>
        <begin position="148"/>
        <end position="167"/>
    </location>
</feature>
<dbReference type="InterPro" id="IPR001516">
    <property type="entry name" value="Proton_antipo_N"/>
</dbReference>
<feature type="domain" description="NADH:quinone oxidoreductase/Mrp antiporter transmembrane" evidence="6">
    <location>
        <begin position="142"/>
        <end position="446"/>
    </location>
</feature>
<feature type="transmembrane region" description="Helical" evidence="5">
    <location>
        <begin position="12"/>
        <end position="32"/>
    </location>
</feature>
<comment type="caution">
    <text evidence="8">The sequence shown here is derived from an EMBL/GenBank/DDBJ whole genome shotgun (WGS) entry which is preliminary data.</text>
</comment>
<dbReference type="InterPro" id="IPR003945">
    <property type="entry name" value="NU5C-like"/>
</dbReference>
<feature type="transmembrane region" description="Helical" evidence="5">
    <location>
        <begin position="39"/>
        <end position="58"/>
    </location>
</feature>